<gene>
    <name evidence="3" type="ORF">MGU_04493</name>
</gene>
<dbReference type="InterPro" id="IPR052895">
    <property type="entry name" value="HetReg/Transcr_Mod"/>
</dbReference>
<feature type="region of interest" description="Disordered" evidence="1">
    <location>
        <begin position="91"/>
        <end position="117"/>
    </location>
</feature>
<dbReference type="OrthoDB" id="2157530at2759"/>
<evidence type="ECO:0000256" key="1">
    <source>
        <dbReference type="SAM" id="MobiDB-lite"/>
    </source>
</evidence>
<proteinExistence type="predicted"/>
<name>A0A0B4H0J9_METGA</name>
<feature type="domain" description="Heterokaryon incompatibility" evidence="2">
    <location>
        <begin position="183"/>
        <end position="366"/>
    </location>
</feature>
<dbReference type="PANTHER" id="PTHR24148">
    <property type="entry name" value="ANKYRIN REPEAT DOMAIN-CONTAINING PROTEIN 39 HOMOLOG-RELATED"/>
    <property type="match status" value="1"/>
</dbReference>
<organism evidence="3 4">
    <name type="scientific">Metarhizium guizhouense (strain ARSEF 977)</name>
    <dbReference type="NCBI Taxonomy" id="1276136"/>
    <lineage>
        <taxon>Eukaryota</taxon>
        <taxon>Fungi</taxon>
        <taxon>Dikarya</taxon>
        <taxon>Ascomycota</taxon>
        <taxon>Pezizomycotina</taxon>
        <taxon>Sordariomycetes</taxon>
        <taxon>Hypocreomycetidae</taxon>
        <taxon>Hypocreales</taxon>
        <taxon>Clavicipitaceae</taxon>
        <taxon>Metarhizium</taxon>
    </lineage>
</organism>
<accession>A0A0B4H0J9</accession>
<dbReference type="Pfam" id="PF06985">
    <property type="entry name" value="HET"/>
    <property type="match status" value="1"/>
</dbReference>
<evidence type="ECO:0000313" key="3">
    <source>
        <dbReference type="EMBL" id="KID88558.1"/>
    </source>
</evidence>
<feature type="compositionally biased region" description="Basic and acidic residues" evidence="1">
    <location>
        <begin position="100"/>
        <end position="113"/>
    </location>
</feature>
<protein>
    <submittedName>
        <fullName evidence="3">Heterokaryon incompatibility</fullName>
    </submittedName>
</protein>
<evidence type="ECO:0000313" key="4">
    <source>
        <dbReference type="Proteomes" id="UP000031192"/>
    </source>
</evidence>
<keyword evidence="4" id="KW-1185">Reference proteome</keyword>
<dbReference type="AlphaFoldDB" id="A0A0B4H0J9"/>
<evidence type="ECO:0000259" key="2">
    <source>
        <dbReference type="Pfam" id="PF06985"/>
    </source>
</evidence>
<comment type="caution">
    <text evidence="3">The sequence shown here is derived from an EMBL/GenBank/DDBJ whole genome shotgun (WGS) entry which is preliminary data.</text>
</comment>
<dbReference type="Pfam" id="PF26639">
    <property type="entry name" value="Het-6_barrel"/>
    <property type="match status" value="1"/>
</dbReference>
<dbReference type="Proteomes" id="UP000031192">
    <property type="component" value="Unassembled WGS sequence"/>
</dbReference>
<dbReference type="HOGENOM" id="CLU_004184_7_0_1"/>
<dbReference type="InterPro" id="IPR010730">
    <property type="entry name" value="HET"/>
</dbReference>
<dbReference type="PANTHER" id="PTHR24148:SF64">
    <property type="entry name" value="HETEROKARYON INCOMPATIBILITY DOMAIN-CONTAINING PROTEIN"/>
    <property type="match status" value="1"/>
</dbReference>
<reference evidence="3 4" key="1">
    <citation type="journal article" date="2014" name="Proc. Natl. Acad. Sci. U.S.A.">
        <title>Trajectory and genomic determinants of fungal-pathogen speciation and host adaptation.</title>
        <authorList>
            <person name="Hu X."/>
            <person name="Xiao G."/>
            <person name="Zheng P."/>
            <person name="Shang Y."/>
            <person name="Su Y."/>
            <person name="Zhang X."/>
            <person name="Liu X."/>
            <person name="Zhan S."/>
            <person name="St Leger R.J."/>
            <person name="Wang C."/>
        </authorList>
    </citation>
    <scope>NUCLEOTIDE SEQUENCE [LARGE SCALE GENOMIC DNA]</scope>
    <source>
        <strain evidence="3 4">ARSEF 977</strain>
    </source>
</reference>
<sequence>MSKDIPPQLSASLRIVELEDQVKGLMETVIQFHEMYGLEAINIPKPDKYVKEGGYTVTELQQRYAHRPAPLATPATATPATATPATTTAIQETTVLSEPPKPKPKPEAAKESKSSVTVADVPSLPQYTYSPLNAAASEIRLLALDTTGRPDDPIICRLIIASLDDAPECPPMFKSAPIECFTPLSYCWGTSSFTEHIVVDGHSFSVTPSLYNALRHFRKAVPPPEDPFKRFQGNKAESYWWIDAICVNQNDVTERSSQVGLMTRLYKAAHMVHVWLGDEGDNSTQAMKLIRDLAYIPETPQDIESWNYIPKKAGQTHRPDGPGRPMVKLPVHDTTLLSEQEKLDNYAAIIRFYQRPWFSRVWIRQEIALPSDVIFHCGAETCNWKDVMRAADILAYLVDEYHMPALQHDGLRDTHSFGSCFRKALGLYELREEISRRGGSYGELQVLALKWRDCLATDPRDKVFAMLPLTNPDETDVRADYAKDKQKLYRDTTLSLLRKNLDYLSGCQNPTRSNGLPSWVPDLEVPSRPLLTETNYGHDKSLVNHWGNPPEDVAKFEHVPSEARLDIHGVIFDEVQVINEDDYIEAESSNKDVRAISERWREFHESHRDALFEEWEEQGNWEARDECLRMFDVPFNDSEWQFHILGNTDGDTYREGGDRDGVRFKRWDDDSVDHDPTLKRVKRLLPSDGTPFSDVLGREDEYFANLRPLAIGRRMFFSSRGAIGLIPMEATTGDKVCFFDGCGCPFVIRRAGNETWVIVGQAYYFGRIVLYEASKKPKKTIIRIV</sequence>
<dbReference type="EMBL" id="AZNH01000011">
    <property type="protein sequence ID" value="KID88558.1"/>
    <property type="molecule type" value="Genomic_DNA"/>
</dbReference>